<accession>A0A0R1K765</accession>
<evidence type="ECO:0000313" key="1">
    <source>
        <dbReference type="EMBL" id="KRK79503.1"/>
    </source>
</evidence>
<dbReference type="AlphaFoldDB" id="A0A0R1K765"/>
<dbReference type="EMBL" id="AZDZ01000014">
    <property type="protein sequence ID" value="KRK79503.1"/>
    <property type="molecule type" value="Genomic_DNA"/>
</dbReference>
<dbReference type="Proteomes" id="UP000051248">
    <property type="component" value="Unassembled WGS sequence"/>
</dbReference>
<comment type="caution">
    <text evidence="1">The sequence shown here is derived from an EMBL/GenBank/DDBJ whole genome shotgun (WGS) entry which is preliminary data.</text>
</comment>
<dbReference type="STRING" id="1423775.FD03_GL000637"/>
<reference evidence="1 2" key="1">
    <citation type="journal article" date="2015" name="Genome Announc.">
        <title>Expanding the biotechnology potential of lactobacilli through comparative genomics of 213 strains and associated genera.</title>
        <authorList>
            <person name="Sun Z."/>
            <person name="Harris H.M."/>
            <person name="McCann A."/>
            <person name="Guo C."/>
            <person name="Argimon S."/>
            <person name="Zhang W."/>
            <person name="Yang X."/>
            <person name="Jeffery I.B."/>
            <person name="Cooney J.C."/>
            <person name="Kagawa T.F."/>
            <person name="Liu W."/>
            <person name="Song Y."/>
            <person name="Salvetti E."/>
            <person name="Wrobel A."/>
            <person name="Rasinkangas P."/>
            <person name="Parkhill J."/>
            <person name="Rea M.C."/>
            <person name="O'Sullivan O."/>
            <person name="Ritari J."/>
            <person name="Douillard F.P."/>
            <person name="Paul Ross R."/>
            <person name="Yang R."/>
            <person name="Briner A.E."/>
            <person name="Felis G.E."/>
            <person name="de Vos W.M."/>
            <person name="Barrangou R."/>
            <person name="Klaenhammer T.R."/>
            <person name="Caufield P.W."/>
            <person name="Cui Y."/>
            <person name="Zhang H."/>
            <person name="O'Toole P.W."/>
        </authorList>
    </citation>
    <scope>NUCLEOTIDE SEQUENCE [LARGE SCALE GENOMIC DNA]</scope>
    <source>
        <strain evidence="1 2">DSM 19682</strain>
    </source>
</reference>
<sequence length="90" mass="10005">MKQAGIKVSPYYAMMTKVTEELPAATTNTADNGSNAFNGSQVFITDNSKKIKADKLTAKQKEILHDYKIIQYDITAGNQYSAKWATQKVK</sequence>
<dbReference type="PATRIC" id="fig|1423775.4.peg.651"/>
<evidence type="ECO:0000313" key="2">
    <source>
        <dbReference type="Proteomes" id="UP000051248"/>
    </source>
</evidence>
<name>A0A0R1K765_9LACO</name>
<dbReference type="eggNOG" id="ENOG5030BIS">
    <property type="taxonomic scope" value="Bacteria"/>
</dbReference>
<proteinExistence type="predicted"/>
<organism evidence="1 2">
    <name type="scientific">Companilactobacillus nodensis DSM 19682 = JCM 14932 = NBRC 107160</name>
    <dbReference type="NCBI Taxonomy" id="1423775"/>
    <lineage>
        <taxon>Bacteria</taxon>
        <taxon>Bacillati</taxon>
        <taxon>Bacillota</taxon>
        <taxon>Bacilli</taxon>
        <taxon>Lactobacillales</taxon>
        <taxon>Lactobacillaceae</taxon>
        <taxon>Companilactobacillus</taxon>
    </lineage>
</organism>
<gene>
    <name evidence="1" type="ORF">FD03_GL000637</name>
</gene>
<dbReference type="RefSeq" id="WP_051528095.1">
    <property type="nucleotide sequence ID" value="NZ_AZDZ01000014.1"/>
</dbReference>
<protein>
    <submittedName>
        <fullName evidence="1">Uncharacterized protein</fullName>
    </submittedName>
</protein>
<keyword evidence="2" id="KW-1185">Reference proteome</keyword>